<keyword evidence="1" id="KW-0472">Membrane</keyword>
<evidence type="ECO:0000313" key="3">
    <source>
        <dbReference type="Proteomes" id="UP000606786"/>
    </source>
</evidence>
<keyword evidence="3" id="KW-1185">Reference proteome</keyword>
<dbReference type="Proteomes" id="UP000606786">
    <property type="component" value="Unassembled WGS sequence"/>
</dbReference>
<accession>A0A811U4R3</accession>
<evidence type="ECO:0000256" key="1">
    <source>
        <dbReference type="SAM" id="Phobius"/>
    </source>
</evidence>
<name>A0A811U4R3_CERCA</name>
<organism evidence="2 3">
    <name type="scientific">Ceratitis capitata</name>
    <name type="common">Mediterranean fruit fly</name>
    <name type="synonym">Tephritis capitata</name>
    <dbReference type="NCBI Taxonomy" id="7213"/>
    <lineage>
        <taxon>Eukaryota</taxon>
        <taxon>Metazoa</taxon>
        <taxon>Ecdysozoa</taxon>
        <taxon>Arthropoda</taxon>
        <taxon>Hexapoda</taxon>
        <taxon>Insecta</taxon>
        <taxon>Pterygota</taxon>
        <taxon>Neoptera</taxon>
        <taxon>Endopterygota</taxon>
        <taxon>Diptera</taxon>
        <taxon>Brachycera</taxon>
        <taxon>Muscomorpha</taxon>
        <taxon>Tephritoidea</taxon>
        <taxon>Tephritidae</taxon>
        <taxon>Ceratitis</taxon>
        <taxon>Ceratitis</taxon>
    </lineage>
</organism>
<comment type="caution">
    <text evidence="2">The sequence shown here is derived from an EMBL/GenBank/DDBJ whole genome shotgun (WGS) entry which is preliminary data.</text>
</comment>
<evidence type="ECO:0000313" key="2">
    <source>
        <dbReference type="EMBL" id="CAD6992245.1"/>
    </source>
</evidence>
<keyword evidence="1" id="KW-0812">Transmembrane</keyword>
<feature type="transmembrane region" description="Helical" evidence="1">
    <location>
        <begin position="63"/>
        <end position="83"/>
    </location>
</feature>
<sequence length="109" mass="12323">MAAKRQQPRQLHNTADADAAAGNCELRRKQRPLCTSLHLPLHEVLRFAVNFLHIFLIFSFSFIYSYTILLILLCFFSCILFVFGAHSSFQSSVGVSEQRLKNAVCLACT</sequence>
<keyword evidence="1" id="KW-1133">Transmembrane helix</keyword>
<dbReference type="AlphaFoldDB" id="A0A811U4R3"/>
<gene>
    <name evidence="2" type="ORF">CCAP1982_LOCUS1115</name>
</gene>
<proteinExistence type="predicted"/>
<reference evidence="2" key="1">
    <citation type="submission" date="2020-11" db="EMBL/GenBank/DDBJ databases">
        <authorList>
            <person name="Whitehead M."/>
        </authorList>
    </citation>
    <scope>NUCLEOTIDE SEQUENCE</scope>
    <source>
        <strain evidence="2">EGII</strain>
    </source>
</reference>
<dbReference type="EMBL" id="CAJHJT010000001">
    <property type="protein sequence ID" value="CAD6992245.1"/>
    <property type="molecule type" value="Genomic_DNA"/>
</dbReference>
<protein>
    <submittedName>
        <fullName evidence="2">(Mediterranean fruit fly) hypothetical protein</fullName>
    </submittedName>
</protein>